<dbReference type="Pfam" id="PF00266">
    <property type="entry name" value="Aminotran_5"/>
    <property type="match status" value="1"/>
</dbReference>
<keyword evidence="7" id="KW-0408">Iron</keyword>
<dbReference type="Gene3D" id="3.90.1150.10">
    <property type="entry name" value="Aspartate Aminotransferase, domain 1"/>
    <property type="match status" value="1"/>
</dbReference>
<keyword evidence="8" id="KW-0411">Iron-sulfur</keyword>
<dbReference type="GO" id="GO:0051536">
    <property type="term" value="F:iron-sulfur cluster binding"/>
    <property type="evidence" value="ECO:0007669"/>
    <property type="project" value="UniProtKB-KW"/>
</dbReference>
<evidence type="ECO:0000256" key="4">
    <source>
        <dbReference type="ARBA" id="ARBA00022679"/>
    </source>
</evidence>
<evidence type="ECO:0000256" key="7">
    <source>
        <dbReference type="ARBA" id="ARBA00023004"/>
    </source>
</evidence>
<dbReference type="AlphaFoldDB" id="A0A1G6KKV5"/>
<evidence type="ECO:0000256" key="6">
    <source>
        <dbReference type="ARBA" id="ARBA00022898"/>
    </source>
</evidence>
<dbReference type="PIRSF" id="PIRSF005572">
    <property type="entry name" value="NifS"/>
    <property type="match status" value="1"/>
</dbReference>
<evidence type="ECO:0000256" key="10">
    <source>
        <dbReference type="RuleBase" id="RU004504"/>
    </source>
</evidence>
<dbReference type="InterPro" id="IPR015421">
    <property type="entry name" value="PyrdxlP-dep_Trfase_major"/>
</dbReference>
<dbReference type="InterPro" id="IPR015422">
    <property type="entry name" value="PyrdxlP-dep_Trfase_small"/>
</dbReference>
<gene>
    <name evidence="12" type="ORF">SAMN04488112_10636</name>
</gene>
<keyword evidence="6" id="KW-0663">Pyridoxal phosphate</keyword>
<dbReference type="InterPro" id="IPR000192">
    <property type="entry name" value="Aminotrans_V_dom"/>
</dbReference>
<dbReference type="Proteomes" id="UP000199387">
    <property type="component" value="Unassembled WGS sequence"/>
</dbReference>
<dbReference type="NCBIfam" id="NF002806">
    <property type="entry name" value="PRK02948.1"/>
    <property type="match status" value="1"/>
</dbReference>
<evidence type="ECO:0000256" key="1">
    <source>
        <dbReference type="ARBA" id="ARBA00001933"/>
    </source>
</evidence>
<evidence type="ECO:0000256" key="8">
    <source>
        <dbReference type="ARBA" id="ARBA00023014"/>
    </source>
</evidence>
<dbReference type="GO" id="GO:0046872">
    <property type="term" value="F:metal ion binding"/>
    <property type="evidence" value="ECO:0007669"/>
    <property type="project" value="UniProtKB-KW"/>
</dbReference>
<evidence type="ECO:0000256" key="2">
    <source>
        <dbReference type="ARBA" id="ARBA00006490"/>
    </source>
</evidence>
<dbReference type="InterPro" id="IPR020578">
    <property type="entry name" value="Aminotrans_V_PyrdxlP_BS"/>
</dbReference>
<comment type="cofactor">
    <cofactor evidence="1 10">
        <name>pyridoxal 5'-phosphate</name>
        <dbReference type="ChEBI" id="CHEBI:597326"/>
    </cofactor>
</comment>
<evidence type="ECO:0000313" key="13">
    <source>
        <dbReference type="Proteomes" id="UP000199387"/>
    </source>
</evidence>
<evidence type="ECO:0000256" key="5">
    <source>
        <dbReference type="ARBA" id="ARBA00022723"/>
    </source>
</evidence>
<accession>A0A1G6KKV5</accession>
<organism evidence="12 13">
    <name type="scientific">Melghirimyces thermohalophilus</name>
    <dbReference type="NCBI Taxonomy" id="1236220"/>
    <lineage>
        <taxon>Bacteria</taxon>
        <taxon>Bacillati</taxon>
        <taxon>Bacillota</taxon>
        <taxon>Bacilli</taxon>
        <taxon>Bacillales</taxon>
        <taxon>Thermoactinomycetaceae</taxon>
        <taxon>Melghirimyces</taxon>
    </lineage>
</organism>
<evidence type="ECO:0000313" key="12">
    <source>
        <dbReference type="EMBL" id="SDC31660.1"/>
    </source>
</evidence>
<proteinExistence type="inferred from homology"/>
<keyword evidence="13" id="KW-1185">Reference proteome</keyword>
<dbReference type="GO" id="GO:0031071">
    <property type="term" value="F:cysteine desulfurase activity"/>
    <property type="evidence" value="ECO:0007669"/>
    <property type="project" value="UniProtKB-EC"/>
</dbReference>
<name>A0A1G6KKV5_9BACL</name>
<dbReference type="STRING" id="1236220.SAMN04488112_10636"/>
<dbReference type="PANTHER" id="PTHR11601:SF34">
    <property type="entry name" value="CYSTEINE DESULFURASE"/>
    <property type="match status" value="1"/>
</dbReference>
<keyword evidence="5" id="KW-0479">Metal-binding</keyword>
<comment type="similarity">
    <text evidence="2">Belongs to the class-V pyridoxal-phosphate-dependent aminotransferase family. NifS/IscS subfamily.</text>
</comment>
<evidence type="ECO:0000256" key="9">
    <source>
        <dbReference type="ARBA" id="ARBA00050776"/>
    </source>
</evidence>
<dbReference type="EC" id="2.8.1.7" evidence="3"/>
<dbReference type="Gene3D" id="1.10.260.50">
    <property type="match status" value="1"/>
</dbReference>
<protein>
    <recommendedName>
        <fullName evidence="3">cysteine desulfurase</fullName>
        <ecNumber evidence="3">2.8.1.7</ecNumber>
    </recommendedName>
</protein>
<dbReference type="EMBL" id="FMZA01000006">
    <property type="protein sequence ID" value="SDC31660.1"/>
    <property type="molecule type" value="Genomic_DNA"/>
</dbReference>
<dbReference type="InterPro" id="IPR015424">
    <property type="entry name" value="PyrdxlP-dep_Trfase"/>
</dbReference>
<dbReference type="FunFam" id="3.40.640.10:FF:000084">
    <property type="entry name" value="IscS-like cysteine desulfurase"/>
    <property type="match status" value="1"/>
</dbReference>
<dbReference type="Gene3D" id="3.40.640.10">
    <property type="entry name" value="Type I PLP-dependent aspartate aminotransferase-like (Major domain)"/>
    <property type="match status" value="1"/>
</dbReference>
<dbReference type="SUPFAM" id="SSF53383">
    <property type="entry name" value="PLP-dependent transferases"/>
    <property type="match status" value="1"/>
</dbReference>
<dbReference type="OrthoDB" id="9808002at2"/>
<dbReference type="PANTHER" id="PTHR11601">
    <property type="entry name" value="CYSTEINE DESULFURYLASE FAMILY MEMBER"/>
    <property type="match status" value="1"/>
</dbReference>
<reference evidence="12 13" key="1">
    <citation type="submission" date="2016-10" db="EMBL/GenBank/DDBJ databases">
        <authorList>
            <person name="de Groot N.N."/>
        </authorList>
    </citation>
    <scope>NUCLEOTIDE SEQUENCE [LARGE SCALE GENOMIC DNA]</scope>
    <source>
        <strain evidence="12 13">DSM 45514</strain>
    </source>
</reference>
<feature type="domain" description="Aminotransferase class V" evidence="11">
    <location>
        <begin position="5"/>
        <end position="366"/>
    </location>
</feature>
<evidence type="ECO:0000256" key="3">
    <source>
        <dbReference type="ARBA" id="ARBA00012239"/>
    </source>
</evidence>
<dbReference type="InterPro" id="IPR016454">
    <property type="entry name" value="Cysteine_dSase"/>
</dbReference>
<sequence length="384" mass="42379">MKALYFDHGATTPLRPEARETMVQIMEEEWANPASLHDPGRQARDRTEYARAEVAQSLGASPREILFTASGSESNNLAILGAARKRRRQGNHVITTPVEHPSVLETCRQLKREGFQVTKLPVDEHGLIRTRDVEEALTEETVLVSVMAANNEVGTRMPIREIAALTRKRGILFHTDAVQLFGQVPLDVQKLGIDLLSIGGHKIGGPKGVGALYLRKGVRLEPILFGGGQERGLRPGTLNLPGIAAMGTACRLAAVEAAETEVRLTRLRDHLWERIQREIGGVKQNGHPIHRLPNNLNLRFDRVEGQAVMLELNRRNVAVSSGSACSAGKQQPSHVLVAMGQTAEDAYQSLRITLGHHTTEWEIDQLVERLKDAIRDLRSRLPAS</sequence>
<keyword evidence="4" id="KW-0808">Transferase</keyword>
<dbReference type="RefSeq" id="WP_091567498.1">
    <property type="nucleotide sequence ID" value="NZ_FMZA01000006.1"/>
</dbReference>
<dbReference type="PROSITE" id="PS00595">
    <property type="entry name" value="AA_TRANSFER_CLASS_5"/>
    <property type="match status" value="1"/>
</dbReference>
<comment type="catalytic activity">
    <reaction evidence="9">
        <text>(sulfur carrier)-H + L-cysteine = (sulfur carrier)-SH + L-alanine</text>
        <dbReference type="Rhea" id="RHEA:43892"/>
        <dbReference type="Rhea" id="RHEA-COMP:14737"/>
        <dbReference type="Rhea" id="RHEA-COMP:14739"/>
        <dbReference type="ChEBI" id="CHEBI:29917"/>
        <dbReference type="ChEBI" id="CHEBI:35235"/>
        <dbReference type="ChEBI" id="CHEBI:57972"/>
        <dbReference type="ChEBI" id="CHEBI:64428"/>
        <dbReference type="EC" id="2.8.1.7"/>
    </reaction>
</comment>
<evidence type="ECO:0000259" key="11">
    <source>
        <dbReference type="Pfam" id="PF00266"/>
    </source>
</evidence>